<dbReference type="SUPFAM" id="SSF56801">
    <property type="entry name" value="Acetyl-CoA synthetase-like"/>
    <property type="match status" value="1"/>
</dbReference>
<dbReference type="InterPro" id="IPR000873">
    <property type="entry name" value="AMP-dep_synth/lig_dom"/>
</dbReference>
<dbReference type="PANTHER" id="PTHR43201:SF5">
    <property type="entry name" value="MEDIUM-CHAIN ACYL-COA LIGASE ACSF2, MITOCHONDRIAL"/>
    <property type="match status" value="1"/>
</dbReference>
<evidence type="ECO:0000259" key="4">
    <source>
        <dbReference type="Pfam" id="PF13193"/>
    </source>
</evidence>
<evidence type="ECO:0000313" key="6">
    <source>
        <dbReference type="Proteomes" id="UP000183180"/>
    </source>
</evidence>
<feature type="domain" description="AMP-dependent synthetase/ligase" evidence="3">
    <location>
        <begin position="6"/>
        <end position="358"/>
    </location>
</feature>
<dbReference type="FunFam" id="3.30.300.30:FF:000008">
    <property type="entry name" value="2,3-dihydroxybenzoate-AMP ligase"/>
    <property type="match status" value="1"/>
</dbReference>
<dbReference type="InterPro" id="IPR020845">
    <property type="entry name" value="AMP-binding_CS"/>
</dbReference>
<dbReference type="EMBL" id="FNLM01000034">
    <property type="protein sequence ID" value="SDU69427.1"/>
    <property type="molecule type" value="Genomic_DNA"/>
</dbReference>
<dbReference type="InterPro" id="IPR045851">
    <property type="entry name" value="AMP-bd_C_sf"/>
</dbReference>
<dbReference type="Pfam" id="PF13193">
    <property type="entry name" value="AMP-binding_C"/>
    <property type="match status" value="1"/>
</dbReference>
<evidence type="ECO:0000259" key="3">
    <source>
        <dbReference type="Pfam" id="PF00501"/>
    </source>
</evidence>
<organism evidence="5 6">
    <name type="scientific">Gordonia westfalica</name>
    <dbReference type="NCBI Taxonomy" id="158898"/>
    <lineage>
        <taxon>Bacteria</taxon>
        <taxon>Bacillati</taxon>
        <taxon>Actinomycetota</taxon>
        <taxon>Actinomycetes</taxon>
        <taxon>Mycobacteriales</taxon>
        <taxon>Gordoniaceae</taxon>
        <taxon>Gordonia</taxon>
    </lineage>
</organism>
<dbReference type="GO" id="GO:0006631">
    <property type="term" value="P:fatty acid metabolic process"/>
    <property type="evidence" value="ECO:0007669"/>
    <property type="project" value="TreeGrafter"/>
</dbReference>
<dbReference type="PROSITE" id="PS00455">
    <property type="entry name" value="AMP_BINDING"/>
    <property type="match status" value="1"/>
</dbReference>
<reference evidence="5 6" key="1">
    <citation type="submission" date="2016-10" db="EMBL/GenBank/DDBJ databases">
        <authorList>
            <person name="de Groot N.N."/>
        </authorList>
    </citation>
    <scope>NUCLEOTIDE SEQUENCE [LARGE SCALE GENOMIC DNA]</scope>
    <source>
        <strain evidence="5 6">DSM 44215</strain>
    </source>
</reference>
<dbReference type="AlphaFoldDB" id="A0A1H2KL41"/>
<gene>
    <name evidence="5" type="ORF">SAMN04488548_1343387</name>
</gene>
<keyword evidence="2" id="KW-0436">Ligase</keyword>
<dbReference type="Gene3D" id="3.40.50.12780">
    <property type="entry name" value="N-terminal domain of ligase-like"/>
    <property type="match status" value="1"/>
</dbReference>
<dbReference type="Gene3D" id="3.30.300.30">
    <property type="match status" value="1"/>
</dbReference>
<dbReference type="InterPro" id="IPR042099">
    <property type="entry name" value="ANL_N_sf"/>
</dbReference>
<feature type="domain" description="AMP-binding enzyme C-terminal" evidence="4">
    <location>
        <begin position="420"/>
        <end position="498"/>
    </location>
</feature>
<dbReference type="PANTHER" id="PTHR43201">
    <property type="entry name" value="ACYL-COA SYNTHETASE"/>
    <property type="match status" value="1"/>
</dbReference>
<dbReference type="GO" id="GO:0031956">
    <property type="term" value="F:medium-chain fatty acid-CoA ligase activity"/>
    <property type="evidence" value="ECO:0007669"/>
    <property type="project" value="TreeGrafter"/>
</dbReference>
<dbReference type="Pfam" id="PF00501">
    <property type="entry name" value="AMP-binding"/>
    <property type="match status" value="1"/>
</dbReference>
<dbReference type="RefSeq" id="WP_074852033.1">
    <property type="nucleotide sequence ID" value="NZ_FNLM01000034.1"/>
</dbReference>
<comment type="similarity">
    <text evidence="1">Belongs to the ATP-dependent AMP-binding enzyme family.</text>
</comment>
<dbReference type="InterPro" id="IPR025110">
    <property type="entry name" value="AMP-bd_C"/>
</dbReference>
<name>A0A1H2KL41_9ACTN</name>
<evidence type="ECO:0000313" key="5">
    <source>
        <dbReference type="EMBL" id="SDU69427.1"/>
    </source>
</evidence>
<proteinExistence type="inferred from homology"/>
<evidence type="ECO:0000256" key="2">
    <source>
        <dbReference type="ARBA" id="ARBA00022598"/>
    </source>
</evidence>
<dbReference type="OrthoDB" id="9803968at2"/>
<evidence type="ECO:0000256" key="1">
    <source>
        <dbReference type="ARBA" id="ARBA00006432"/>
    </source>
</evidence>
<protein>
    <submittedName>
        <fullName evidence="5">Fatty-acyl-CoA synthase</fullName>
    </submittedName>
</protein>
<dbReference type="STRING" id="158898.SAMN04488548_1343387"/>
<accession>A0A1H2KL41</accession>
<dbReference type="Proteomes" id="UP000183180">
    <property type="component" value="Unassembled WGS sequence"/>
</dbReference>
<sequence>MYPGTHAQATPDKPAIIMAGSGRTVTYRELDDHSADLAAALHGMGLRKGDVIALLSENAPECLEIYWAAVRSGLYVTSVNWHLAPSEVAYIVSDSDARVLFASSGVAALASAVVEELGDSDIRTIAFGGNIDGFEAYGDVLAQAGPRLVDQPRGSDMLYSSGTTGRPKGVKPSLLPIQVDEPGDPITGLIQHVFKVTADDVYLSPAPMYHAAPLKWSGAIHALGGTVVILEKFDAERILEVIEQYKVTITQMVPTMFVRLLQLPPEQRNAHDTSSLRLVVHAAAPCPPDVKQAMIDWWGPILVEYYSATENHGTTIITTQEWLTKRGSVGKSAMGPVHVCDDDGNELPPGEVGLIYFERETRPFEYHKDPEKTRAAEHPAHSNWTTVGDLGYVDEDGYVFLTDRKAFMIISGGVNIYPQEVENVLTLHPAIYDVAVIGVPDAEMGQQVKAVVQLRAGQTPSDELADEIIAYTRERIAHFKAPRTVDFVDELPRTATGKLVKREIEKRYLAAGAQA</sequence>